<dbReference type="InterPro" id="IPR036047">
    <property type="entry name" value="F-box-like_dom_sf"/>
</dbReference>
<keyword evidence="3" id="KW-1185">Reference proteome</keyword>
<reference evidence="2" key="1">
    <citation type="submission" date="2020-10" db="EMBL/GenBank/DDBJ databases">
        <authorList>
            <person name="Han B."/>
            <person name="Lu T."/>
            <person name="Zhao Q."/>
            <person name="Huang X."/>
            <person name="Zhao Y."/>
        </authorList>
    </citation>
    <scope>NUCLEOTIDE SEQUENCE</scope>
</reference>
<name>A0A811PN70_9POAL</name>
<comment type="caution">
    <text evidence="2">The sequence shown here is derived from an EMBL/GenBank/DDBJ whole genome shotgun (WGS) entry which is preliminary data.</text>
</comment>
<dbReference type="Gene3D" id="1.20.1280.50">
    <property type="match status" value="1"/>
</dbReference>
<dbReference type="InterPro" id="IPR001810">
    <property type="entry name" value="F-box_dom"/>
</dbReference>
<dbReference type="EMBL" id="CAJGYO010000007">
    <property type="protein sequence ID" value="CAD6247235.1"/>
    <property type="molecule type" value="Genomic_DNA"/>
</dbReference>
<feature type="domain" description="F-box" evidence="1">
    <location>
        <begin position="7"/>
        <end position="48"/>
    </location>
</feature>
<dbReference type="SUPFAM" id="SSF81383">
    <property type="entry name" value="F-box domain"/>
    <property type="match status" value="1"/>
</dbReference>
<dbReference type="Pfam" id="PF00646">
    <property type="entry name" value="F-box"/>
    <property type="match status" value="1"/>
</dbReference>
<dbReference type="AlphaFoldDB" id="A0A811PN70"/>
<dbReference type="PANTHER" id="PTHR32133">
    <property type="entry name" value="OS07G0120400 PROTEIN"/>
    <property type="match status" value="1"/>
</dbReference>
<dbReference type="Proteomes" id="UP000604825">
    <property type="component" value="Unassembled WGS sequence"/>
</dbReference>
<sequence length="334" mass="36071">MPPPAPLTDDLIEEILIRIPPNDPASLFYAALVCKPWYRVASDPGFRRRPVDDPLVIWDPITGDHLKLPELPRQQEWTSWNAAVLCAAGGCDHLNCRRGPFLVAVVGCGHRVLFGLVYSSEASYWSLPTNSVEHADVDYLACAALVGNALYFKSEICIQAFRSKIIKYDLSTWKMSAFYLPYEMSLWLTFTIDLPLSHLEHGPRIVLMATEDDARLGFGAAISGSVGDAGWAQSKVIDLQTLHPADANSISTELVGFADGVALFFVQTVDGLFSIDLKSGQVKKVYNGGDIDSVVPYMAFCTPGLGAISAGEELGAGASRASKVQVAGASSSKS</sequence>
<organism evidence="2 3">
    <name type="scientific">Miscanthus lutarioriparius</name>
    <dbReference type="NCBI Taxonomy" id="422564"/>
    <lineage>
        <taxon>Eukaryota</taxon>
        <taxon>Viridiplantae</taxon>
        <taxon>Streptophyta</taxon>
        <taxon>Embryophyta</taxon>
        <taxon>Tracheophyta</taxon>
        <taxon>Spermatophyta</taxon>
        <taxon>Magnoliopsida</taxon>
        <taxon>Liliopsida</taxon>
        <taxon>Poales</taxon>
        <taxon>Poaceae</taxon>
        <taxon>PACMAD clade</taxon>
        <taxon>Panicoideae</taxon>
        <taxon>Andropogonodae</taxon>
        <taxon>Andropogoneae</taxon>
        <taxon>Saccharinae</taxon>
        <taxon>Miscanthus</taxon>
    </lineage>
</organism>
<evidence type="ECO:0000259" key="1">
    <source>
        <dbReference type="Pfam" id="PF00646"/>
    </source>
</evidence>
<evidence type="ECO:0000313" key="3">
    <source>
        <dbReference type="Proteomes" id="UP000604825"/>
    </source>
</evidence>
<protein>
    <recommendedName>
        <fullName evidence="1">F-box domain-containing protein</fullName>
    </recommendedName>
</protein>
<proteinExistence type="predicted"/>
<accession>A0A811PN70</accession>
<gene>
    <name evidence="2" type="ORF">NCGR_LOCUS31449</name>
</gene>
<evidence type="ECO:0000313" key="2">
    <source>
        <dbReference type="EMBL" id="CAD6247235.1"/>
    </source>
</evidence>
<dbReference type="PANTHER" id="PTHR32133:SF386">
    <property type="entry name" value="F-BOX DOMAIN-CONTAINING PROTEIN"/>
    <property type="match status" value="1"/>
</dbReference>
<dbReference type="OrthoDB" id="693928at2759"/>